<dbReference type="RefSeq" id="XP_013754833.1">
    <property type="nucleotide sequence ID" value="XM_013899379.1"/>
</dbReference>
<dbReference type="Gene3D" id="3.40.630.10">
    <property type="entry name" value="Zn peptidases"/>
    <property type="match status" value="1"/>
</dbReference>
<dbReference type="Proteomes" id="UP000054408">
    <property type="component" value="Unassembled WGS sequence"/>
</dbReference>
<comment type="similarity">
    <text evidence="2">Belongs to the peptidase M28 family. M28B subfamily.</text>
</comment>
<evidence type="ECO:0000256" key="3">
    <source>
        <dbReference type="SAM" id="SignalP"/>
    </source>
</evidence>
<comment type="cofactor">
    <cofactor evidence="1">
        <name>Zn(2+)</name>
        <dbReference type="ChEBI" id="CHEBI:29105"/>
    </cofactor>
</comment>
<dbReference type="eggNOG" id="KOG2195">
    <property type="taxonomic scope" value="Eukaryota"/>
</dbReference>
<dbReference type="PANTHER" id="PTHR12147">
    <property type="entry name" value="METALLOPEPTIDASE M28 FAMILY MEMBER"/>
    <property type="match status" value="1"/>
</dbReference>
<evidence type="ECO:0000259" key="4">
    <source>
        <dbReference type="Pfam" id="PF04389"/>
    </source>
</evidence>
<gene>
    <name evidence="5" type="ORF">AMSG_09105</name>
</gene>
<proteinExistence type="inferred from homology"/>
<accession>A0A0L0DNE5</accession>
<evidence type="ECO:0000313" key="6">
    <source>
        <dbReference type="Proteomes" id="UP000054408"/>
    </source>
</evidence>
<dbReference type="SUPFAM" id="SSF53187">
    <property type="entry name" value="Zn-dependent exopeptidases"/>
    <property type="match status" value="1"/>
</dbReference>
<dbReference type="GO" id="GO:0008235">
    <property type="term" value="F:metalloexopeptidase activity"/>
    <property type="evidence" value="ECO:0007669"/>
    <property type="project" value="InterPro"/>
</dbReference>
<dbReference type="PANTHER" id="PTHR12147:SF26">
    <property type="entry name" value="PEPTIDASE M28 DOMAIN-CONTAINING PROTEIN"/>
    <property type="match status" value="1"/>
</dbReference>
<feature type="signal peptide" evidence="3">
    <location>
        <begin position="1"/>
        <end position="23"/>
    </location>
</feature>
<dbReference type="STRING" id="461836.A0A0L0DNE5"/>
<dbReference type="GO" id="GO:0006508">
    <property type="term" value="P:proteolysis"/>
    <property type="evidence" value="ECO:0007669"/>
    <property type="project" value="InterPro"/>
</dbReference>
<dbReference type="InterPro" id="IPR007484">
    <property type="entry name" value="Peptidase_M28"/>
</dbReference>
<protein>
    <submittedName>
        <fullName evidence="5">Peptidase M28</fullName>
    </submittedName>
</protein>
<dbReference type="AlphaFoldDB" id="A0A0L0DNE5"/>
<feature type="domain" description="Peptidase M28" evidence="4">
    <location>
        <begin position="256"/>
        <end position="455"/>
    </location>
</feature>
<organism evidence="5 6">
    <name type="scientific">Thecamonas trahens ATCC 50062</name>
    <dbReference type="NCBI Taxonomy" id="461836"/>
    <lineage>
        <taxon>Eukaryota</taxon>
        <taxon>Apusozoa</taxon>
        <taxon>Apusomonadida</taxon>
        <taxon>Apusomonadidae</taxon>
        <taxon>Thecamonas</taxon>
    </lineage>
</organism>
<feature type="chain" id="PRO_5005537682" evidence="3">
    <location>
        <begin position="24"/>
        <end position="464"/>
    </location>
</feature>
<sequence length="464" mass="49003">MMTVASVGAVGITILALMAIACAEGHMFHTLSSSTVVNEDLLGVYGPHGHHTALLSPLPVSADDLIILDSLSSIPIDNSSIILDSLHSLCSTRRHSSPSDHHRHDRHRSSLDVTVLSPHVVAVIGPRLADCVELVKENNAELVLELNSGAVEVGMRKVRDVPVPVSAQGSVVPDSAPEWIKSFAAGASEINPKVAEVVAAMTADELMANVEALSAIYSRVSTSPGALDAADLLELWYTQAGWTVTRQPYKEGYSDNVIAELPGKTDPEAIVVAVAHYDSRADDSTRAPGADDNGSGTAALLNMARALTSHAAGYACTIRLVSVSGEEQGLLGSEAYAKAIKARGDNVVMAVNADMLGWAPEGDTHVVGFKDKSVTPWAVSLAQTITTLYVPGTTTAFSNSCCSDYISFYNEGYPAVGFFESAVTASAYPYYHTSKDLPSALEPEHFEVTARGFAATIALWADPI</sequence>
<evidence type="ECO:0000313" key="5">
    <source>
        <dbReference type="EMBL" id="KNC52938.1"/>
    </source>
</evidence>
<reference evidence="5 6" key="1">
    <citation type="submission" date="2010-05" db="EMBL/GenBank/DDBJ databases">
        <title>The Genome Sequence of Thecamonas trahens ATCC 50062.</title>
        <authorList>
            <consortium name="The Broad Institute Genome Sequencing Platform"/>
            <person name="Russ C."/>
            <person name="Cuomo C."/>
            <person name="Shea T."/>
            <person name="Young S.K."/>
            <person name="Zeng Q."/>
            <person name="Koehrsen M."/>
            <person name="Haas B."/>
            <person name="Borodovsky M."/>
            <person name="Guigo R."/>
            <person name="Alvarado L."/>
            <person name="Berlin A."/>
            <person name="Bochicchio J."/>
            <person name="Borenstein D."/>
            <person name="Chapman S."/>
            <person name="Chen Z."/>
            <person name="Freedman E."/>
            <person name="Gellesch M."/>
            <person name="Goldberg J."/>
            <person name="Griggs A."/>
            <person name="Gujja S."/>
            <person name="Heilman E."/>
            <person name="Heiman D."/>
            <person name="Hepburn T."/>
            <person name="Howarth C."/>
            <person name="Jen D."/>
            <person name="Larson L."/>
            <person name="Mehta T."/>
            <person name="Park D."/>
            <person name="Pearson M."/>
            <person name="Roberts A."/>
            <person name="Saif S."/>
            <person name="Shenoy N."/>
            <person name="Sisk P."/>
            <person name="Stolte C."/>
            <person name="Sykes S."/>
            <person name="Thomson T."/>
            <person name="Walk T."/>
            <person name="White J."/>
            <person name="Yandava C."/>
            <person name="Burger G."/>
            <person name="Gray M.W."/>
            <person name="Holland P.W.H."/>
            <person name="King N."/>
            <person name="Lang F.B.F."/>
            <person name="Roger A.J."/>
            <person name="Ruiz-Trillo I."/>
            <person name="Lander E."/>
            <person name="Nusbaum C."/>
        </authorList>
    </citation>
    <scope>NUCLEOTIDE SEQUENCE [LARGE SCALE GENOMIC DNA]</scope>
    <source>
        <strain evidence="5 6">ATCC 50062</strain>
    </source>
</reference>
<dbReference type="InterPro" id="IPR045175">
    <property type="entry name" value="M28_fam"/>
</dbReference>
<evidence type="ECO:0000256" key="1">
    <source>
        <dbReference type="ARBA" id="ARBA00001947"/>
    </source>
</evidence>
<dbReference type="EMBL" id="GL349477">
    <property type="protein sequence ID" value="KNC52938.1"/>
    <property type="molecule type" value="Genomic_DNA"/>
</dbReference>
<dbReference type="OrthoDB" id="10013407at2759"/>
<keyword evidence="3" id="KW-0732">Signal</keyword>
<dbReference type="GeneID" id="25567636"/>
<dbReference type="Pfam" id="PF04389">
    <property type="entry name" value="Peptidase_M28"/>
    <property type="match status" value="1"/>
</dbReference>
<name>A0A0L0DNE5_THETB</name>
<evidence type="ECO:0000256" key="2">
    <source>
        <dbReference type="ARBA" id="ARBA00005634"/>
    </source>
</evidence>
<keyword evidence="6" id="KW-1185">Reference proteome</keyword>